<feature type="binding site" evidence="9">
    <location>
        <position position="119"/>
    </location>
    <ligand>
        <name>4-amino-2-methyl-5-(diphosphooxymethyl)pyrimidine</name>
        <dbReference type="ChEBI" id="CHEBI:57841"/>
    </ligand>
</feature>
<comment type="catalytic activity">
    <reaction evidence="6 9 10">
        <text>4-methyl-5-(2-phosphooxyethyl)-thiazole + 4-amino-2-methyl-5-(diphosphooxymethyl)pyrimidine + H(+) = thiamine phosphate + diphosphate</text>
        <dbReference type="Rhea" id="RHEA:22328"/>
        <dbReference type="ChEBI" id="CHEBI:15378"/>
        <dbReference type="ChEBI" id="CHEBI:33019"/>
        <dbReference type="ChEBI" id="CHEBI:37575"/>
        <dbReference type="ChEBI" id="CHEBI:57841"/>
        <dbReference type="ChEBI" id="CHEBI:58296"/>
        <dbReference type="EC" id="2.5.1.3"/>
    </reaction>
</comment>
<comment type="catalytic activity">
    <reaction evidence="8 9 10">
        <text>2-[(2R,5Z)-2-carboxy-4-methylthiazol-5(2H)-ylidene]ethyl phosphate + 4-amino-2-methyl-5-(diphosphooxymethyl)pyrimidine + 2 H(+) = thiamine phosphate + CO2 + diphosphate</text>
        <dbReference type="Rhea" id="RHEA:47844"/>
        <dbReference type="ChEBI" id="CHEBI:15378"/>
        <dbReference type="ChEBI" id="CHEBI:16526"/>
        <dbReference type="ChEBI" id="CHEBI:33019"/>
        <dbReference type="ChEBI" id="CHEBI:37575"/>
        <dbReference type="ChEBI" id="CHEBI:57841"/>
        <dbReference type="ChEBI" id="CHEBI:62899"/>
        <dbReference type="EC" id="2.5.1.3"/>
    </reaction>
</comment>
<dbReference type="GO" id="GO:0004789">
    <property type="term" value="F:thiamine-phosphate diphosphorylase activity"/>
    <property type="evidence" value="ECO:0007669"/>
    <property type="project" value="UniProtKB-EC"/>
</dbReference>
<evidence type="ECO:0000256" key="1">
    <source>
        <dbReference type="ARBA" id="ARBA00005165"/>
    </source>
</evidence>
<keyword evidence="5 9" id="KW-0784">Thiamine biosynthesis</keyword>
<evidence type="ECO:0000256" key="10">
    <source>
        <dbReference type="RuleBase" id="RU003826"/>
    </source>
</evidence>
<keyword evidence="4 9" id="KW-0460">Magnesium</keyword>
<evidence type="ECO:0000313" key="13">
    <source>
        <dbReference type="EMBL" id="MDQ0190686.1"/>
    </source>
</evidence>
<comment type="caution">
    <text evidence="13">The sequence shown here is derived from an EMBL/GenBank/DDBJ whole genome shotgun (WGS) entry which is preliminary data.</text>
</comment>
<keyword evidence="2 9" id="KW-0808">Transferase</keyword>
<dbReference type="Gene3D" id="3.20.20.70">
    <property type="entry name" value="Aldolase class I"/>
    <property type="match status" value="1"/>
</dbReference>
<evidence type="ECO:0000256" key="8">
    <source>
        <dbReference type="ARBA" id="ARBA00047883"/>
    </source>
</evidence>
<comment type="function">
    <text evidence="9">Condenses 4-methyl-5-(beta-hydroxyethyl)thiazole monophosphate (THZ-P) and 2-methyl-4-amino-5-hydroxymethyl pyrimidine pyrophosphate (HMP-PP) to form thiamine monophosphate (TMP).</text>
</comment>
<comment type="pathway">
    <text evidence="1 9 11">Cofactor biosynthesis; thiamine diphosphate biosynthesis; thiamine phosphate from 4-amino-2-methyl-5-diphosphomethylpyrimidine and 4-methyl-5-(2-phosphoethyl)-thiazole: step 1/1.</text>
</comment>
<feature type="binding site" evidence="9">
    <location>
        <position position="82"/>
    </location>
    <ligand>
        <name>Mg(2+)</name>
        <dbReference type="ChEBI" id="CHEBI:18420"/>
    </ligand>
</feature>
<feature type="binding site" evidence="9">
    <location>
        <position position="200"/>
    </location>
    <ligand>
        <name>2-[(2R,5Z)-2-carboxy-4-methylthiazol-5(2H)-ylidene]ethyl phosphate</name>
        <dbReference type="ChEBI" id="CHEBI:62899"/>
    </ligand>
</feature>
<keyword evidence="3 9" id="KW-0479">Metal-binding</keyword>
<organism evidence="13 14">
    <name type="scientific">Alicyclobacillus cycloheptanicus</name>
    <dbReference type="NCBI Taxonomy" id="1457"/>
    <lineage>
        <taxon>Bacteria</taxon>
        <taxon>Bacillati</taxon>
        <taxon>Bacillota</taxon>
        <taxon>Bacilli</taxon>
        <taxon>Bacillales</taxon>
        <taxon>Alicyclobacillaceae</taxon>
        <taxon>Alicyclobacillus</taxon>
    </lineage>
</organism>
<dbReference type="Pfam" id="PF02581">
    <property type="entry name" value="TMP-TENI"/>
    <property type="match status" value="1"/>
</dbReference>
<keyword evidence="14" id="KW-1185">Reference proteome</keyword>
<feature type="binding site" evidence="9">
    <location>
        <position position="101"/>
    </location>
    <ligand>
        <name>Mg(2+)</name>
        <dbReference type="ChEBI" id="CHEBI:18420"/>
    </ligand>
</feature>
<evidence type="ECO:0000256" key="6">
    <source>
        <dbReference type="ARBA" id="ARBA00047334"/>
    </source>
</evidence>
<evidence type="ECO:0000256" key="9">
    <source>
        <dbReference type="HAMAP-Rule" id="MF_00097"/>
    </source>
</evidence>
<proteinExistence type="inferred from homology"/>
<accession>A0ABT9XK63</accession>
<dbReference type="SUPFAM" id="SSF51391">
    <property type="entry name" value="Thiamin phosphate synthase"/>
    <property type="match status" value="1"/>
</dbReference>
<feature type="binding site" evidence="9">
    <location>
        <begin position="220"/>
        <end position="221"/>
    </location>
    <ligand>
        <name>2-[(2R,5Z)-2-carboxy-4-methylthiazol-5(2H)-ylidene]ethyl phosphate</name>
        <dbReference type="ChEBI" id="CHEBI:62899"/>
    </ligand>
</feature>
<dbReference type="PANTHER" id="PTHR20857">
    <property type="entry name" value="THIAMINE-PHOSPHATE PYROPHOSPHORYLASE"/>
    <property type="match status" value="1"/>
</dbReference>
<dbReference type="Proteomes" id="UP001232973">
    <property type="component" value="Unassembled WGS sequence"/>
</dbReference>
<comment type="cofactor">
    <cofactor evidence="9">
        <name>Mg(2+)</name>
        <dbReference type="ChEBI" id="CHEBI:18420"/>
    </cofactor>
    <text evidence="9">Binds 1 Mg(2+) ion per subunit.</text>
</comment>
<dbReference type="EC" id="2.5.1.3" evidence="9"/>
<evidence type="ECO:0000256" key="3">
    <source>
        <dbReference type="ARBA" id="ARBA00022723"/>
    </source>
</evidence>
<evidence type="ECO:0000256" key="7">
    <source>
        <dbReference type="ARBA" id="ARBA00047851"/>
    </source>
</evidence>
<dbReference type="InterPro" id="IPR034291">
    <property type="entry name" value="TMP_synthase"/>
</dbReference>
<name>A0ABT9XK63_9BACL</name>
<feature type="binding site" evidence="9">
    <location>
        <position position="148"/>
    </location>
    <ligand>
        <name>4-amino-2-methyl-5-(diphosphooxymethyl)pyrimidine</name>
        <dbReference type="ChEBI" id="CHEBI:57841"/>
    </ligand>
</feature>
<evidence type="ECO:0000256" key="5">
    <source>
        <dbReference type="ARBA" id="ARBA00022977"/>
    </source>
</evidence>
<dbReference type="HAMAP" id="MF_00097">
    <property type="entry name" value="TMP_synthase"/>
    <property type="match status" value="1"/>
</dbReference>
<dbReference type="EMBL" id="JAUSTP010000022">
    <property type="protein sequence ID" value="MDQ0190686.1"/>
    <property type="molecule type" value="Genomic_DNA"/>
</dbReference>
<dbReference type="InterPro" id="IPR036206">
    <property type="entry name" value="ThiamineP_synth_sf"/>
</dbReference>
<dbReference type="RefSeq" id="WP_274454963.1">
    <property type="nucleotide sequence ID" value="NZ_CP067097.1"/>
</dbReference>
<comment type="similarity">
    <text evidence="9 10">Belongs to the thiamine-phosphate synthase family.</text>
</comment>
<dbReference type="InterPro" id="IPR022998">
    <property type="entry name" value="ThiamineP_synth_TenI"/>
</dbReference>
<reference evidence="13 14" key="1">
    <citation type="submission" date="2023-07" db="EMBL/GenBank/DDBJ databases">
        <title>Genomic Encyclopedia of Type Strains, Phase IV (KMG-IV): sequencing the most valuable type-strain genomes for metagenomic binning, comparative biology and taxonomic classification.</title>
        <authorList>
            <person name="Goeker M."/>
        </authorList>
    </citation>
    <scope>NUCLEOTIDE SEQUENCE [LARGE SCALE GENOMIC DNA]</scope>
    <source>
        <strain evidence="13 14">DSM 4006</strain>
    </source>
</reference>
<feature type="binding site" evidence="9">
    <location>
        <position position="81"/>
    </location>
    <ligand>
        <name>4-amino-2-methyl-5-(diphosphooxymethyl)pyrimidine</name>
        <dbReference type="ChEBI" id="CHEBI:57841"/>
    </ligand>
</feature>
<dbReference type="InterPro" id="IPR013785">
    <property type="entry name" value="Aldolase_TIM"/>
</dbReference>
<evidence type="ECO:0000259" key="12">
    <source>
        <dbReference type="Pfam" id="PF02581"/>
    </source>
</evidence>
<evidence type="ECO:0000313" key="14">
    <source>
        <dbReference type="Proteomes" id="UP001232973"/>
    </source>
</evidence>
<dbReference type="PANTHER" id="PTHR20857:SF15">
    <property type="entry name" value="THIAMINE-PHOSPHATE SYNTHASE"/>
    <property type="match status" value="1"/>
</dbReference>
<feature type="binding site" evidence="9">
    <location>
        <begin position="145"/>
        <end position="147"/>
    </location>
    <ligand>
        <name>2-[(2R,5Z)-2-carboxy-4-methylthiazol-5(2H)-ylidene]ethyl phosphate</name>
        <dbReference type="ChEBI" id="CHEBI:62899"/>
    </ligand>
</feature>
<sequence length="243" mass="25119">MTVNNGSRASNEPLCTRLGVYVVTDERADLDGLLGVIDRALKGGATAVQLRRKRADGRELVALGREIRRLTEAYHALYLVNDRVDIALLTDADGVHVGQSDLSCRDVRRLVGSKIVGVSAATVQEARQAVLDGADYLGVGAVFPTSSKDDADVCGLDGLRAVVTGLSNIVTGPTDRAAGLSDARPEAAPGRRVPVVAIGGITLDNAPQVLAAGANGLAVVSAVMQADDPAAASQALRKIVHAP</sequence>
<evidence type="ECO:0000256" key="4">
    <source>
        <dbReference type="ARBA" id="ARBA00022842"/>
    </source>
</evidence>
<feature type="domain" description="Thiamine phosphate synthase/TenI" evidence="12">
    <location>
        <begin position="20"/>
        <end position="223"/>
    </location>
</feature>
<dbReference type="CDD" id="cd00564">
    <property type="entry name" value="TMP_TenI"/>
    <property type="match status" value="1"/>
</dbReference>
<evidence type="ECO:0000256" key="2">
    <source>
        <dbReference type="ARBA" id="ARBA00022679"/>
    </source>
</evidence>
<dbReference type="NCBIfam" id="TIGR00693">
    <property type="entry name" value="thiE"/>
    <property type="match status" value="1"/>
</dbReference>
<gene>
    <name evidence="9" type="primary">thiE</name>
    <name evidence="13" type="ORF">J2S03_002553</name>
</gene>
<protein>
    <recommendedName>
        <fullName evidence="9">Thiamine-phosphate synthase</fullName>
        <shortName evidence="9">TP synthase</shortName>
        <shortName evidence="9">TPS</shortName>
        <ecNumber evidence="9">2.5.1.3</ecNumber>
    </recommendedName>
    <alternativeName>
        <fullName evidence="9">Thiamine-phosphate pyrophosphorylase</fullName>
        <shortName evidence="9">TMP pyrophosphorylase</shortName>
        <shortName evidence="9">TMP-PPase</shortName>
    </alternativeName>
</protein>
<evidence type="ECO:0000256" key="11">
    <source>
        <dbReference type="RuleBase" id="RU004253"/>
    </source>
</evidence>
<comment type="catalytic activity">
    <reaction evidence="7 9 10">
        <text>2-(2-carboxy-4-methylthiazol-5-yl)ethyl phosphate + 4-amino-2-methyl-5-(diphosphooxymethyl)pyrimidine + 2 H(+) = thiamine phosphate + CO2 + diphosphate</text>
        <dbReference type="Rhea" id="RHEA:47848"/>
        <dbReference type="ChEBI" id="CHEBI:15378"/>
        <dbReference type="ChEBI" id="CHEBI:16526"/>
        <dbReference type="ChEBI" id="CHEBI:33019"/>
        <dbReference type="ChEBI" id="CHEBI:37575"/>
        <dbReference type="ChEBI" id="CHEBI:57841"/>
        <dbReference type="ChEBI" id="CHEBI:62890"/>
        <dbReference type="EC" id="2.5.1.3"/>
    </reaction>
</comment>
<feature type="binding site" evidence="9">
    <location>
        <begin position="49"/>
        <end position="53"/>
    </location>
    <ligand>
        <name>4-amino-2-methyl-5-(diphosphooxymethyl)pyrimidine</name>
        <dbReference type="ChEBI" id="CHEBI:57841"/>
    </ligand>
</feature>